<reference evidence="1" key="1">
    <citation type="submission" date="2021-02" db="EMBL/GenBank/DDBJ databases">
        <authorList>
            <consortium name="DOE Joint Genome Institute"/>
            <person name="Ahrendt S."/>
            <person name="Looney B.P."/>
            <person name="Miyauchi S."/>
            <person name="Morin E."/>
            <person name="Drula E."/>
            <person name="Courty P.E."/>
            <person name="Chicoki N."/>
            <person name="Fauchery L."/>
            <person name="Kohler A."/>
            <person name="Kuo A."/>
            <person name="Labutti K."/>
            <person name="Pangilinan J."/>
            <person name="Lipzen A."/>
            <person name="Riley R."/>
            <person name="Andreopoulos W."/>
            <person name="He G."/>
            <person name="Johnson J."/>
            <person name="Barry K.W."/>
            <person name="Grigoriev I.V."/>
            <person name="Nagy L."/>
            <person name="Hibbett D."/>
            <person name="Henrissat B."/>
            <person name="Matheny P.B."/>
            <person name="Labbe J."/>
            <person name="Martin F."/>
        </authorList>
    </citation>
    <scope>NUCLEOTIDE SEQUENCE</scope>
    <source>
        <strain evidence="1">EC-137</strain>
    </source>
</reference>
<dbReference type="Proteomes" id="UP000814128">
    <property type="component" value="Unassembled WGS sequence"/>
</dbReference>
<accession>A0ACB8Q6V8</accession>
<sequence length="623" mass="66919">MVKFLRGNPYVSNFAKVGRRVAEGAGKEKEGAEAQDGFDAYDIVIVGGGTAGCVLASRLSEDSTLRVLLLESGKSSRNVLLSKIPVGFLLLFGSSKRLYHFYTSPQANVAGKACYWPRGKMLGGCSAINAQIYHYGDPADYEEWARLGGPGAETWAYKGMSKYFQKLEGFVPSKRHPDVDLSQRSTTGPVTVGFHAHHSSITDAFIEACVDTGIPRVPDLNTSKGSRGVAKVLTYVDAKGRRVSTETAYLTPSVLARPNLTVAIGATVTQLLFDDPTEGADPRVVGVEFAKGPEAPRYRVRVRKEVVLSAGALHTPHIMLLSGLGPAAHLAKHGVTLHADLPGVGAHLQDHATVDMILKDKSGASLIILRPRTVWEALRAVPHAVRWFVNGKGGLASQAAEAAAFVRSDDATLFPEAEKNSLEDTASGPEAPDLEMFVTPFGYSNHGMLQTPTEDSLGLHLTMLRPTSTGTVTLKSSSPFDLPVVDPNYLSTEHDRAVTLRGLKLLIRVTKQAPLERIVDRAPKKLSPLWGHALSDLSDEQLADYVANNLVTLYHPTCTARMALRAEDGVVDPRLRVYGVKGLRVADASVFPRIVSGHTAGPVIAVAEKAADMIKEDLKASAA</sequence>
<gene>
    <name evidence="1" type="ORF">K488DRAFT_61415</name>
</gene>
<evidence type="ECO:0000313" key="2">
    <source>
        <dbReference type="Proteomes" id="UP000814128"/>
    </source>
</evidence>
<dbReference type="EMBL" id="MU273892">
    <property type="protein sequence ID" value="KAI0027500.1"/>
    <property type="molecule type" value="Genomic_DNA"/>
</dbReference>
<keyword evidence="2" id="KW-1185">Reference proteome</keyword>
<reference evidence="1" key="2">
    <citation type="journal article" date="2022" name="New Phytol.">
        <title>Evolutionary transition to the ectomycorrhizal habit in the genomes of a hyperdiverse lineage of mushroom-forming fungi.</title>
        <authorList>
            <person name="Looney B."/>
            <person name="Miyauchi S."/>
            <person name="Morin E."/>
            <person name="Drula E."/>
            <person name="Courty P.E."/>
            <person name="Kohler A."/>
            <person name="Kuo A."/>
            <person name="LaButti K."/>
            <person name="Pangilinan J."/>
            <person name="Lipzen A."/>
            <person name="Riley R."/>
            <person name="Andreopoulos W."/>
            <person name="He G."/>
            <person name="Johnson J."/>
            <person name="Nolan M."/>
            <person name="Tritt A."/>
            <person name="Barry K.W."/>
            <person name="Grigoriev I.V."/>
            <person name="Nagy L.G."/>
            <person name="Hibbett D."/>
            <person name="Henrissat B."/>
            <person name="Matheny P.B."/>
            <person name="Labbe J."/>
            <person name="Martin F.M."/>
        </authorList>
    </citation>
    <scope>NUCLEOTIDE SEQUENCE</scope>
    <source>
        <strain evidence="1">EC-137</strain>
    </source>
</reference>
<protein>
    <submittedName>
        <fullName evidence="1">GMC oxidoreductase</fullName>
    </submittedName>
</protein>
<proteinExistence type="predicted"/>
<comment type="caution">
    <text evidence="1">The sequence shown here is derived from an EMBL/GenBank/DDBJ whole genome shotgun (WGS) entry which is preliminary data.</text>
</comment>
<name>A0ACB8Q6V8_9AGAM</name>
<organism evidence="1 2">
    <name type="scientific">Vararia minispora EC-137</name>
    <dbReference type="NCBI Taxonomy" id="1314806"/>
    <lineage>
        <taxon>Eukaryota</taxon>
        <taxon>Fungi</taxon>
        <taxon>Dikarya</taxon>
        <taxon>Basidiomycota</taxon>
        <taxon>Agaricomycotina</taxon>
        <taxon>Agaricomycetes</taxon>
        <taxon>Russulales</taxon>
        <taxon>Lachnocladiaceae</taxon>
        <taxon>Vararia</taxon>
    </lineage>
</organism>
<evidence type="ECO:0000313" key="1">
    <source>
        <dbReference type="EMBL" id="KAI0027500.1"/>
    </source>
</evidence>